<sequence>MLTAECKWPLFSVGRRGELLALSPVFPHSTPPRREDLGGRREGRATRKTQPGGRHAAENSVRPGERFAPAPRLALRRPCTQRWVYGELSRVGSDCV</sequence>
<keyword evidence="3" id="KW-1185">Reference proteome</keyword>
<comment type="caution">
    <text evidence="2">The sequence shown here is derived from an EMBL/GenBank/DDBJ whole genome shotgun (WGS) entry which is preliminary data.</text>
</comment>
<organism evidence="2 3">
    <name type="scientific">Chiloscyllium punctatum</name>
    <name type="common">Brownbanded bambooshark</name>
    <name type="synonym">Hemiscyllium punctatum</name>
    <dbReference type="NCBI Taxonomy" id="137246"/>
    <lineage>
        <taxon>Eukaryota</taxon>
        <taxon>Metazoa</taxon>
        <taxon>Chordata</taxon>
        <taxon>Craniata</taxon>
        <taxon>Vertebrata</taxon>
        <taxon>Chondrichthyes</taxon>
        <taxon>Elasmobranchii</taxon>
        <taxon>Galeomorphii</taxon>
        <taxon>Galeoidea</taxon>
        <taxon>Orectolobiformes</taxon>
        <taxon>Hemiscylliidae</taxon>
        <taxon>Chiloscyllium</taxon>
    </lineage>
</organism>
<evidence type="ECO:0000313" key="2">
    <source>
        <dbReference type="EMBL" id="GCC29366.1"/>
    </source>
</evidence>
<feature type="region of interest" description="Disordered" evidence="1">
    <location>
        <begin position="24"/>
        <end position="69"/>
    </location>
</feature>
<protein>
    <submittedName>
        <fullName evidence="2">Uncharacterized protein</fullName>
    </submittedName>
</protein>
<evidence type="ECO:0000256" key="1">
    <source>
        <dbReference type="SAM" id="MobiDB-lite"/>
    </source>
</evidence>
<dbReference type="Proteomes" id="UP000287033">
    <property type="component" value="Unassembled WGS sequence"/>
</dbReference>
<feature type="compositionally biased region" description="Basic and acidic residues" evidence="1">
    <location>
        <begin position="32"/>
        <end position="45"/>
    </location>
</feature>
<reference evidence="2 3" key="1">
    <citation type="journal article" date="2018" name="Nat. Ecol. Evol.">
        <title>Shark genomes provide insights into elasmobranch evolution and the origin of vertebrates.</title>
        <authorList>
            <person name="Hara Y"/>
            <person name="Yamaguchi K"/>
            <person name="Onimaru K"/>
            <person name="Kadota M"/>
            <person name="Koyanagi M"/>
            <person name="Keeley SD"/>
            <person name="Tatsumi K"/>
            <person name="Tanaka K"/>
            <person name="Motone F"/>
            <person name="Kageyama Y"/>
            <person name="Nozu R"/>
            <person name="Adachi N"/>
            <person name="Nishimura O"/>
            <person name="Nakagawa R"/>
            <person name="Tanegashima C"/>
            <person name="Kiyatake I"/>
            <person name="Matsumoto R"/>
            <person name="Murakumo K"/>
            <person name="Nishida K"/>
            <person name="Terakita A"/>
            <person name="Kuratani S"/>
            <person name="Sato K"/>
            <person name="Hyodo S Kuraku.S."/>
        </authorList>
    </citation>
    <scope>NUCLEOTIDE SEQUENCE [LARGE SCALE GENOMIC DNA]</scope>
</reference>
<accession>A0A401SG29</accession>
<name>A0A401SG29_CHIPU</name>
<dbReference type="EMBL" id="BEZZ01000247">
    <property type="protein sequence ID" value="GCC29366.1"/>
    <property type="molecule type" value="Genomic_DNA"/>
</dbReference>
<dbReference type="AlphaFoldDB" id="A0A401SG29"/>
<evidence type="ECO:0000313" key="3">
    <source>
        <dbReference type="Proteomes" id="UP000287033"/>
    </source>
</evidence>
<proteinExistence type="predicted"/>
<gene>
    <name evidence="2" type="ORF">chiPu_0007807</name>
</gene>